<evidence type="ECO:0000313" key="5">
    <source>
        <dbReference type="EMBL" id="MBB6390654.1"/>
    </source>
</evidence>
<evidence type="ECO:0000256" key="2">
    <source>
        <dbReference type="ARBA" id="ARBA00022801"/>
    </source>
</evidence>
<evidence type="ECO:0000256" key="1">
    <source>
        <dbReference type="ARBA" id="ARBA00022759"/>
    </source>
</evidence>
<dbReference type="PANTHER" id="PTHR46018">
    <property type="entry name" value="ZINC PHOSPHODIESTERASE ELAC PROTEIN 1"/>
    <property type="match status" value="1"/>
</dbReference>
<reference evidence="5 6" key="1">
    <citation type="submission" date="2020-08" db="EMBL/GenBank/DDBJ databases">
        <title>Sequencing the genomes of 1000 actinobacteria strains.</title>
        <authorList>
            <person name="Klenk H.-P."/>
        </authorList>
    </citation>
    <scope>NUCLEOTIDE SEQUENCE [LARGE SCALE GENOMIC DNA]</scope>
    <source>
        <strain evidence="5 6">DSM 12511</strain>
    </source>
</reference>
<dbReference type="RefSeq" id="WP_184749879.1">
    <property type="nucleotide sequence ID" value="NZ_BAAAJR010000003.1"/>
</dbReference>
<keyword evidence="6" id="KW-1185">Reference proteome</keyword>
<keyword evidence="1" id="KW-0255">Endonuclease</keyword>
<dbReference type="Pfam" id="PF00753">
    <property type="entry name" value="Lactamase_B"/>
    <property type="match status" value="1"/>
</dbReference>
<name>A0A7X0FNB4_9MICO</name>
<sequence>MRVITLGTAGGPGWGRREDGTVRSGVATAIEVDGRVHLVDAGYGAGRQLVLAGFPADALETVLITHMHSDHLVDLPGIMLFSMWRLPLPPARTIPVIGPATGVLPRLWELAREEPTVITPHAPMPGIDETMRRLVSAFANDLNDRAFDTLRPSPLTWFEPREIPVPDEVGFDAVTASHPSMDPVVVHRGDDVTISATLVDHFPTAPAFAFRIDSAYGSAVVSGDTGPSSNLVRLARGADVLVHEALDFGSLERAYGPEEGWTPEVRSIVGHHRRAHTSPEDAVRIAEEAGVRRLVLNHLAPSRLSRTHWKGLIPATSIDVVVPEDLDIVEVG</sequence>
<evidence type="ECO:0000313" key="6">
    <source>
        <dbReference type="Proteomes" id="UP000537775"/>
    </source>
</evidence>
<dbReference type="GO" id="GO:0042781">
    <property type="term" value="F:3'-tRNA processing endoribonuclease activity"/>
    <property type="evidence" value="ECO:0007669"/>
    <property type="project" value="TreeGrafter"/>
</dbReference>
<dbReference type="InterPro" id="IPR001279">
    <property type="entry name" value="Metallo-B-lactamas"/>
</dbReference>
<dbReference type="InterPro" id="IPR044094">
    <property type="entry name" value="AtsA-like_MBL-fold"/>
</dbReference>
<dbReference type="InterPro" id="IPR036866">
    <property type="entry name" value="RibonucZ/Hydroxyglut_hydro"/>
</dbReference>
<evidence type="ECO:0000259" key="4">
    <source>
        <dbReference type="Pfam" id="PF12706"/>
    </source>
</evidence>
<dbReference type="Pfam" id="PF12706">
    <property type="entry name" value="Lactamase_B_2"/>
    <property type="match status" value="1"/>
</dbReference>
<gene>
    <name evidence="5" type="ORF">HD594_000967</name>
</gene>
<dbReference type="PANTHER" id="PTHR46018:SF2">
    <property type="entry name" value="ZINC PHOSPHODIESTERASE ELAC PROTEIN 1"/>
    <property type="match status" value="1"/>
</dbReference>
<evidence type="ECO:0000259" key="3">
    <source>
        <dbReference type="Pfam" id="PF00753"/>
    </source>
</evidence>
<dbReference type="Gene3D" id="3.60.15.10">
    <property type="entry name" value="Ribonuclease Z/Hydroxyacylglutathione hydrolase-like"/>
    <property type="match status" value="1"/>
</dbReference>
<comment type="caution">
    <text evidence="5">The sequence shown here is derived from an EMBL/GenBank/DDBJ whole genome shotgun (WGS) entry which is preliminary data.</text>
</comment>
<dbReference type="AlphaFoldDB" id="A0A7X0FNB4"/>
<protein>
    <submittedName>
        <fullName evidence="5">Ribonuclease BN (tRNA processing enzyme)</fullName>
    </submittedName>
</protein>
<dbReference type="EMBL" id="JACHML010000001">
    <property type="protein sequence ID" value="MBB6390654.1"/>
    <property type="molecule type" value="Genomic_DNA"/>
</dbReference>
<dbReference type="CDD" id="cd07719">
    <property type="entry name" value="arylsulfatase_AtsA-like_MBL-fold"/>
    <property type="match status" value="1"/>
</dbReference>
<accession>A0A7X0FNB4</accession>
<keyword evidence="2" id="KW-0378">Hydrolase</keyword>
<dbReference type="Proteomes" id="UP000537775">
    <property type="component" value="Unassembled WGS sequence"/>
</dbReference>
<proteinExistence type="predicted"/>
<feature type="domain" description="Metallo-beta-lactamase" evidence="4">
    <location>
        <begin position="186"/>
        <end position="298"/>
    </location>
</feature>
<feature type="domain" description="Metallo-beta-lactamase" evidence="3">
    <location>
        <begin position="21"/>
        <end position="79"/>
    </location>
</feature>
<keyword evidence="1" id="KW-0540">Nuclease</keyword>
<dbReference type="SUPFAM" id="SSF56281">
    <property type="entry name" value="Metallo-hydrolase/oxidoreductase"/>
    <property type="match status" value="1"/>
</dbReference>
<organism evidence="5 6">
    <name type="scientific">Microbacterium thalassium</name>
    <dbReference type="NCBI Taxonomy" id="362649"/>
    <lineage>
        <taxon>Bacteria</taxon>
        <taxon>Bacillati</taxon>
        <taxon>Actinomycetota</taxon>
        <taxon>Actinomycetes</taxon>
        <taxon>Micrococcales</taxon>
        <taxon>Microbacteriaceae</taxon>
        <taxon>Microbacterium</taxon>
    </lineage>
</organism>